<proteinExistence type="predicted"/>
<dbReference type="Proteomes" id="UP000345637">
    <property type="component" value="Unassembled WGS sequence"/>
</dbReference>
<dbReference type="AlphaFoldDB" id="A0A485CWD3"/>
<sequence>MTFALPVAEYLHFQMARAFNVFFDKHARIAKVILPQPLYSLKGVRQLAGVATDAHPDTAAPGGAF</sequence>
<evidence type="ECO:0000313" key="2">
    <source>
        <dbReference type="Proteomes" id="UP000345637"/>
    </source>
</evidence>
<evidence type="ECO:0000313" key="1">
    <source>
        <dbReference type="EMBL" id="VFS88774.1"/>
    </source>
</evidence>
<organism evidence="1 2">
    <name type="scientific">Raoultella planticola</name>
    <name type="common">Klebsiella planticola</name>
    <dbReference type="NCBI Taxonomy" id="575"/>
    <lineage>
        <taxon>Bacteria</taxon>
        <taxon>Pseudomonadati</taxon>
        <taxon>Pseudomonadota</taxon>
        <taxon>Gammaproteobacteria</taxon>
        <taxon>Enterobacterales</taxon>
        <taxon>Enterobacteriaceae</taxon>
        <taxon>Klebsiella/Raoultella group</taxon>
        <taxon>Raoultella</taxon>
    </lineage>
</organism>
<accession>A0A485CWD3</accession>
<gene>
    <name evidence="1" type="ORF">NCTC12998_06587</name>
</gene>
<reference evidence="1 2" key="1">
    <citation type="submission" date="2019-03" db="EMBL/GenBank/DDBJ databases">
        <authorList>
            <consortium name="Pathogen Informatics"/>
        </authorList>
    </citation>
    <scope>NUCLEOTIDE SEQUENCE [LARGE SCALE GENOMIC DNA]</scope>
    <source>
        <strain evidence="1 2">NCTC12998</strain>
    </source>
</reference>
<protein>
    <submittedName>
        <fullName evidence="1">Uncharacterized protein</fullName>
    </submittedName>
</protein>
<name>A0A485CWD3_RAOPL</name>
<dbReference type="EMBL" id="CAADJE010000036">
    <property type="protein sequence ID" value="VFS88774.1"/>
    <property type="molecule type" value="Genomic_DNA"/>
</dbReference>